<dbReference type="AlphaFoldDB" id="A0A834HW42"/>
<reference evidence="2" key="1">
    <citation type="submission" date="2020-08" db="EMBL/GenBank/DDBJ databases">
        <title>Genome sequencing and assembly of the red palm weevil Rhynchophorus ferrugineus.</title>
        <authorList>
            <person name="Dias G.B."/>
            <person name="Bergman C.M."/>
            <person name="Manee M."/>
        </authorList>
    </citation>
    <scope>NUCLEOTIDE SEQUENCE</scope>
    <source>
        <strain evidence="2">AA-2017</strain>
        <tissue evidence="2">Whole larva</tissue>
    </source>
</reference>
<accession>A0A834HW42</accession>
<proteinExistence type="predicted"/>
<gene>
    <name evidence="2" type="ORF">GWI33_020737</name>
</gene>
<keyword evidence="3" id="KW-1185">Reference proteome</keyword>
<dbReference type="Proteomes" id="UP000625711">
    <property type="component" value="Unassembled WGS sequence"/>
</dbReference>
<protein>
    <submittedName>
        <fullName evidence="2">Uncharacterized protein</fullName>
    </submittedName>
</protein>
<evidence type="ECO:0000313" key="2">
    <source>
        <dbReference type="EMBL" id="KAF7266005.1"/>
    </source>
</evidence>
<comment type="caution">
    <text evidence="2">The sequence shown here is derived from an EMBL/GenBank/DDBJ whole genome shotgun (WGS) entry which is preliminary data.</text>
</comment>
<evidence type="ECO:0000313" key="3">
    <source>
        <dbReference type="Proteomes" id="UP000625711"/>
    </source>
</evidence>
<sequence length="90" mass="9767">MSIARFAVSDGVRATPSGSRRARLAGTVTSQYRGGMAPAYIPVLPYMESQSHYLRELFLFATTLMHSGTMEDGGASVRTREVFLAASGHR</sequence>
<evidence type="ECO:0000256" key="1">
    <source>
        <dbReference type="SAM" id="MobiDB-lite"/>
    </source>
</evidence>
<organism evidence="2 3">
    <name type="scientific">Rhynchophorus ferrugineus</name>
    <name type="common">Red palm weevil</name>
    <name type="synonym">Curculio ferrugineus</name>
    <dbReference type="NCBI Taxonomy" id="354439"/>
    <lineage>
        <taxon>Eukaryota</taxon>
        <taxon>Metazoa</taxon>
        <taxon>Ecdysozoa</taxon>
        <taxon>Arthropoda</taxon>
        <taxon>Hexapoda</taxon>
        <taxon>Insecta</taxon>
        <taxon>Pterygota</taxon>
        <taxon>Neoptera</taxon>
        <taxon>Endopterygota</taxon>
        <taxon>Coleoptera</taxon>
        <taxon>Polyphaga</taxon>
        <taxon>Cucujiformia</taxon>
        <taxon>Curculionidae</taxon>
        <taxon>Dryophthorinae</taxon>
        <taxon>Rhynchophorus</taxon>
    </lineage>
</organism>
<name>A0A834HW42_RHYFE</name>
<feature type="region of interest" description="Disordered" evidence="1">
    <location>
        <begin position="1"/>
        <end position="20"/>
    </location>
</feature>
<dbReference type="EMBL" id="JAACXV010014582">
    <property type="protein sequence ID" value="KAF7266005.1"/>
    <property type="molecule type" value="Genomic_DNA"/>
</dbReference>